<dbReference type="HOGENOM" id="CLU_870117_0_0_1"/>
<keyword evidence="3" id="KW-1185">Reference proteome</keyword>
<dbReference type="EMBL" id="GG662316">
    <property type="protein sequence ID" value="EAS05902.2"/>
    <property type="molecule type" value="Genomic_DNA"/>
</dbReference>
<dbReference type="RefSeq" id="XP_001026147.2">
    <property type="nucleotide sequence ID" value="XM_001026147.2"/>
</dbReference>
<dbReference type="Proteomes" id="UP000009168">
    <property type="component" value="Unassembled WGS sequence"/>
</dbReference>
<evidence type="ECO:0000313" key="3">
    <source>
        <dbReference type="Proteomes" id="UP000009168"/>
    </source>
</evidence>
<dbReference type="AlphaFoldDB" id="Q24DT8"/>
<evidence type="ECO:0000313" key="2">
    <source>
        <dbReference type="EMBL" id="EAS05902.2"/>
    </source>
</evidence>
<protein>
    <submittedName>
        <fullName evidence="2">Cyclic nucleotide-binding domain protein</fullName>
    </submittedName>
</protein>
<dbReference type="InParanoid" id="Q24DT8"/>
<evidence type="ECO:0000256" key="1">
    <source>
        <dbReference type="SAM" id="MobiDB-lite"/>
    </source>
</evidence>
<name>Q24DT8_TETTS</name>
<proteinExistence type="predicted"/>
<reference evidence="3" key="1">
    <citation type="journal article" date="2006" name="PLoS Biol.">
        <title>Macronuclear genome sequence of the ciliate Tetrahymena thermophila, a model eukaryote.</title>
        <authorList>
            <person name="Eisen J.A."/>
            <person name="Coyne R.S."/>
            <person name="Wu M."/>
            <person name="Wu D."/>
            <person name="Thiagarajan M."/>
            <person name="Wortman J.R."/>
            <person name="Badger J.H."/>
            <person name="Ren Q."/>
            <person name="Amedeo P."/>
            <person name="Jones K.M."/>
            <person name="Tallon L.J."/>
            <person name="Delcher A.L."/>
            <person name="Salzberg S.L."/>
            <person name="Silva J.C."/>
            <person name="Haas B.J."/>
            <person name="Majoros W.H."/>
            <person name="Farzad M."/>
            <person name="Carlton J.M."/>
            <person name="Smith R.K. Jr."/>
            <person name="Garg J."/>
            <person name="Pearlman R.E."/>
            <person name="Karrer K.M."/>
            <person name="Sun L."/>
            <person name="Manning G."/>
            <person name="Elde N.C."/>
            <person name="Turkewitz A.P."/>
            <person name="Asai D.J."/>
            <person name="Wilkes D.E."/>
            <person name="Wang Y."/>
            <person name="Cai H."/>
            <person name="Collins K."/>
            <person name="Stewart B.A."/>
            <person name="Lee S.R."/>
            <person name="Wilamowska K."/>
            <person name="Weinberg Z."/>
            <person name="Ruzzo W.L."/>
            <person name="Wloga D."/>
            <person name="Gaertig J."/>
            <person name="Frankel J."/>
            <person name="Tsao C.-C."/>
            <person name="Gorovsky M.A."/>
            <person name="Keeling P.J."/>
            <person name="Waller R.F."/>
            <person name="Patron N.J."/>
            <person name="Cherry J.M."/>
            <person name="Stover N.A."/>
            <person name="Krieger C.J."/>
            <person name="del Toro C."/>
            <person name="Ryder H.F."/>
            <person name="Williamson S.C."/>
            <person name="Barbeau R.A."/>
            <person name="Hamilton E.P."/>
            <person name="Orias E."/>
        </authorList>
    </citation>
    <scope>NUCLEOTIDE SEQUENCE [LARGE SCALE GENOMIC DNA]</scope>
    <source>
        <strain evidence="3">SB210</strain>
    </source>
</reference>
<gene>
    <name evidence="2" type="ORF">TTHERM_00790490</name>
</gene>
<feature type="region of interest" description="Disordered" evidence="1">
    <location>
        <begin position="141"/>
        <end position="163"/>
    </location>
</feature>
<feature type="region of interest" description="Disordered" evidence="1">
    <location>
        <begin position="219"/>
        <end position="256"/>
    </location>
</feature>
<sequence length="256" mass="29938">MKGVFYKNYTNQQGSLNTQSSIQESLAKHVLDPSIKSFLIQNPGILASKERQVEFLRTNNAQEKAPLKLNLNKTTLKSVPEFKQEDLNTDNFLSEHQISNKAYTEKLQKQPKSEIIKVNIFRSNQNGQQSYKFDLNKIKEQNNKQQLTSPEKISPNKYKRTQSAVELDTCQDEEGKPDFQFNFSEENQKFSPLKLHMHSTTEGFHPQKDFYSHRHYFEEAQTQPVHSKNEKLRKQNTLQPQFQDKLHYDSNLQTAQ</sequence>
<dbReference type="KEGG" id="tet:TTHERM_00790490"/>
<accession>Q24DT8</accession>
<dbReference type="GeneID" id="7830360"/>
<organism evidence="2 3">
    <name type="scientific">Tetrahymena thermophila (strain SB210)</name>
    <dbReference type="NCBI Taxonomy" id="312017"/>
    <lineage>
        <taxon>Eukaryota</taxon>
        <taxon>Sar</taxon>
        <taxon>Alveolata</taxon>
        <taxon>Ciliophora</taxon>
        <taxon>Intramacronucleata</taxon>
        <taxon>Oligohymenophorea</taxon>
        <taxon>Hymenostomatida</taxon>
        <taxon>Tetrahymenina</taxon>
        <taxon>Tetrahymenidae</taxon>
        <taxon>Tetrahymena</taxon>
    </lineage>
</organism>